<gene>
    <name evidence="6" type="ORF">AB6724_18255</name>
</gene>
<comment type="caution">
    <text evidence="6">The sequence shown here is derived from an EMBL/GenBank/DDBJ whole genome shotgun (WGS) entry which is preliminary data.</text>
</comment>
<reference evidence="6 7" key="1">
    <citation type="journal article" date="2013" name="Int. J. Syst. Evol. Microbiol.">
        <title>Comamonas guangdongensis sp. nov., isolated from subterranean forest sediment, and emended description of the genus Comamonas.</title>
        <authorList>
            <person name="Zhang J."/>
            <person name="Wang Y."/>
            <person name="Zhou S."/>
            <person name="Wu C."/>
            <person name="He J."/>
            <person name="Li F."/>
        </authorList>
    </citation>
    <scope>NUCLEOTIDE SEQUENCE [LARGE SCALE GENOMIC DNA]</scope>
    <source>
        <strain evidence="6 7">CCTCC AB2011133</strain>
    </source>
</reference>
<dbReference type="PANTHER" id="PTHR43630">
    <property type="entry name" value="POLY-BETA-1,6-N-ACETYL-D-GLUCOSAMINE SYNTHASE"/>
    <property type="match status" value="1"/>
</dbReference>
<dbReference type="GO" id="GO:0016757">
    <property type="term" value="F:glycosyltransferase activity"/>
    <property type="evidence" value="ECO:0007669"/>
    <property type="project" value="UniProtKB-KW"/>
</dbReference>
<dbReference type="CDD" id="cd06423">
    <property type="entry name" value="CESA_like"/>
    <property type="match status" value="1"/>
</dbReference>
<dbReference type="Proteomes" id="UP001561046">
    <property type="component" value="Unassembled WGS sequence"/>
</dbReference>
<feature type="transmembrane region" description="Helical" evidence="4">
    <location>
        <begin position="35"/>
        <end position="58"/>
    </location>
</feature>
<organism evidence="6 7">
    <name type="scientific">Comamonas guangdongensis</name>
    <dbReference type="NCBI Taxonomy" id="510515"/>
    <lineage>
        <taxon>Bacteria</taxon>
        <taxon>Pseudomonadati</taxon>
        <taxon>Pseudomonadota</taxon>
        <taxon>Betaproteobacteria</taxon>
        <taxon>Burkholderiales</taxon>
        <taxon>Comamonadaceae</taxon>
        <taxon>Comamonas</taxon>
    </lineage>
</organism>
<keyword evidence="7" id="KW-1185">Reference proteome</keyword>
<evidence type="ECO:0000256" key="4">
    <source>
        <dbReference type="SAM" id="Phobius"/>
    </source>
</evidence>
<dbReference type="Gene3D" id="3.90.550.10">
    <property type="entry name" value="Spore Coat Polysaccharide Biosynthesis Protein SpsA, Chain A"/>
    <property type="match status" value="1"/>
</dbReference>
<dbReference type="EC" id="2.4.-.-" evidence="6"/>
<evidence type="ECO:0000256" key="2">
    <source>
        <dbReference type="ARBA" id="ARBA00022676"/>
    </source>
</evidence>
<keyword evidence="3 6" id="KW-0808">Transferase</keyword>
<evidence type="ECO:0000256" key="3">
    <source>
        <dbReference type="ARBA" id="ARBA00022679"/>
    </source>
</evidence>
<keyword evidence="4" id="KW-0472">Membrane</keyword>
<dbReference type="SUPFAM" id="SSF53448">
    <property type="entry name" value="Nucleotide-diphospho-sugar transferases"/>
    <property type="match status" value="1"/>
</dbReference>
<dbReference type="EMBL" id="JBFYGN010000026">
    <property type="protein sequence ID" value="MEX8194779.1"/>
    <property type="molecule type" value="Genomic_DNA"/>
</dbReference>
<comment type="similarity">
    <text evidence="1">Belongs to the glycosyltransferase 2 family.</text>
</comment>
<accession>A0ABV4A043</accession>
<feature type="transmembrane region" description="Helical" evidence="4">
    <location>
        <begin position="365"/>
        <end position="398"/>
    </location>
</feature>
<proteinExistence type="inferred from homology"/>
<sequence>MNEFWSSLAAGWQLIVAHLAQMPWVHWVTSLQWFFLAYFIVLNLAYLLLNLVSGFGIARHMRENRASYLPEALRAYQPPVSVVLPAYNEERSIVSSVRSLLALDYPEFEIVVVNDGSTDQTLQEMIKAFGMVSFPEAYRKRLDTESVYGVYVSPHMPKIRLVDKANGGKADALNAGLNCIRYPLFCAVDADCVLQSDSLSRVVRPFLEDARTVACGGVVRVLNGCTAKNGLLDKVGLPKGLLPGFQLIEYLRAFLFGRMGWSPLNALLIISGAFGVFYKERVMAIGGYRRDTVGEDMDLVVRLHRNLRAEKRPYRITFVPDPMCWTEVPTDLRSLRNQRVRWQRGLAESLWPNLGLMFSRHAGALGWLSFPFMLIFELFGPLIELAGYVVMIALWLLGLVSLQVLLIFLMVAIGLGILLSVNAMLLEELSYHMYPKASQQLKLLSWAVLENFGYRQLTTVWRAIGLVRWMFSSKHQFRWGKIRRDGSWQAPDAAARQFPASETSAL</sequence>
<dbReference type="InterPro" id="IPR001173">
    <property type="entry name" value="Glyco_trans_2-like"/>
</dbReference>
<keyword evidence="4" id="KW-0812">Transmembrane</keyword>
<feature type="domain" description="Glycosyltransferase 2-like" evidence="5">
    <location>
        <begin position="81"/>
        <end position="124"/>
    </location>
</feature>
<dbReference type="Pfam" id="PF13641">
    <property type="entry name" value="Glyco_tranf_2_3"/>
    <property type="match status" value="1"/>
</dbReference>
<dbReference type="Pfam" id="PF00535">
    <property type="entry name" value="Glycos_transf_2"/>
    <property type="match status" value="1"/>
</dbReference>
<keyword evidence="4" id="KW-1133">Transmembrane helix</keyword>
<name>A0ABV4A043_9BURK</name>
<dbReference type="InterPro" id="IPR029044">
    <property type="entry name" value="Nucleotide-diphossugar_trans"/>
</dbReference>
<feature type="transmembrane region" description="Helical" evidence="4">
    <location>
        <begin position="404"/>
        <end position="426"/>
    </location>
</feature>
<keyword evidence="2 6" id="KW-0328">Glycosyltransferase</keyword>
<evidence type="ECO:0000256" key="1">
    <source>
        <dbReference type="ARBA" id="ARBA00006739"/>
    </source>
</evidence>
<dbReference type="PANTHER" id="PTHR43630:SF1">
    <property type="entry name" value="POLY-BETA-1,6-N-ACETYL-D-GLUCOSAMINE SYNTHASE"/>
    <property type="match status" value="1"/>
</dbReference>
<protein>
    <submittedName>
        <fullName evidence="6">Glycosyltransferase family 2 protein</fullName>
        <ecNumber evidence="6">2.4.-.-</ecNumber>
    </submittedName>
</protein>
<evidence type="ECO:0000259" key="5">
    <source>
        <dbReference type="Pfam" id="PF00535"/>
    </source>
</evidence>
<dbReference type="RefSeq" id="WP_369339958.1">
    <property type="nucleotide sequence ID" value="NZ_JBFYGN010000026.1"/>
</dbReference>
<evidence type="ECO:0000313" key="6">
    <source>
        <dbReference type="EMBL" id="MEX8194779.1"/>
    </source>
</evidence>
<evidence type="ECO:0000313" key="7">
    <source>
        <dbReference type="Proteomes" id="UP001561046"/>
    </source>
</evidence>